<proteinExistence type="predicted"/>
<dbReference type="EMBL" id="CP040986">
    <property type="protein sequence ID" value="QDD13378.1"/>
    <property type="molecule type" value="Genomic_DNA"/>
</dbReference>
<dbReference type="RefSeq" id="WP_139883089.1">
    <property type="nucleotide sequence ID" value="NZ_CP040986.1"/>
</dbReference>
<dbReference type="InterPro" id="IPR005835">
    <property type="entry name" value="NTP_transferase_dom"/>
</dbReference>
<dbReference type="SUPFAM" id="SSF53448">
    <property type="entry name" value="Nucleotide-diphospho-sugar transferases"/>
    <property type="match status" value="1"/>
</dbReference>
<dbReference type="PANTHER" id="PTHR47183:SF1">
    <property type="entry name" value="GLUCOSE-1-PHOSPHATE CYTIDYLYLTRANSFERASE"/>
    <property type="match status" value="1"/>
</dbReference>
<protein>
    <submittedName>
        <fullName evidence="2">Glucose-1-phosphate cytidylyltransferase</fullName>
        <ecNumber evidence="2">2.7.7.33</ecNumber>
    </submittedName>
</protein>
<dbReference type="PANTHER" id="PTHR47183">
    <property type="entry name" value="GLUCOSE-1-PHOSPHATE CYTIDYLYLTRANSFERASE-RELATED"/>
    <property type="match status" value="1"/>
</dbReference>
<gene>
    <name evidence="2" type="primary">rfbF</name>
    <name evidence="2" type="ORF">FIT61_02745</name>
</gene>
<evidence type="ECO:0000259" key="1">
    <source>
        <dbReference type="Pfam" id="PF00483"/>
    </source>
</evidence>
<reference evidence="2 3" key="1">
    <citation type="journal article" date="2019" name="ISME J.">
        <title>Evolution in action: habitat transition from sediment to the pelagial leads to genome streamlining in Methylophilaceae.</title>
        <authorList>
            <person name="Salcher M."/>
            <person name="Schaefle D."/>
            <person name="Kaspar M."/>
            <person name="Neuenschwander S.M."/>
            <person name="Ghai R."/>
        </authorList>
    </citation>
    <scope>NUCLEOTIDE SEQUENCE [LARGE SCALE GENOMIC DNA]</scope>
    <source>
        <strain evidence="2 3">MMS-RI-1</strain>
    </source>
</reference>
<dbReference type="Gene3D" id="3.90.550.10">
    <property type="entry name" value="Spore Coat Polysaccharide Biosynthesis Protein SpsA, Chain A"/>
    <property type="match status" value="1"/>
</dbReference>
<keyword evidence="2" id="KW-0808">Transferase</keyword>
<name>A0AAF1D7K3_9PROT</name>
<dbReference type="AlphaFoldDB" id="A0AAF1D7K3"/>
<dbReference type="KEGG" id="mrk:FIT61_02745"/>
<evidence type="ECO:0000313" key="3">
    <source>
        <dbReference type="Proteomes" id="UP000312102"/>
    </source>
</evidence>
<dbReference type="CDD" id="cd02524">
    <property type="entry name" value="G1P_cytidylyltransferase"/>
    <property type="match status" value="1"/>
</dbReference>
<dbReference type="EC" id="2.7.7.33" evidence="2"/>
<evidence type="ECO:0000313" key="2">
    <source>
        <dbReference type="EMBL" id="QDD13378.1"/>
    </source>
</evidence>
<dbReference type="InterPro" id="IPR029044">
    <property type="entry name" value="Nucleotide-diphossugar_trans"/>
</dbReference>
<dbReference type="GO" id="GO:0047343">
    <property type="term" value="F:glucose-1-phosphate cytidylyltransferase activity"/>
    <property type="evidence" value="ECO:0007669"/>
    <property type="project" value="UniProtKB-EC"/>
</dbReference>
<organism evidence="2 3">
    <name type="scientific">Candidatus Methylopumilus rimovensis</name>
    <dbReference type="NCBI Taxonomy" id="2588535"/>
    <lineage>
        <taxon>Bacteria</taxon>
        <taxon>Pseudomonadati</taxon>
        <taxon>Pseudomonadota</taxon>
        <taxon>Betaproteobacteria</taxon>
        <taxon>Nitrosomonadales</taxon>
        <taxon>Methylophilaceae</taxon>
        <taxon>Candidatus Methylopumilus</taxon>
    </lineage>
</organism>
<keyword evidence="2" id="KW-0548">Nucleotidyltransferase</keyword>
<accession>A0AAF1D7K3</accession>
<dbReference type="InterPro" id="IPR046981">
    <property type="entry name" value="G1P_cyt_trans"/>
</dbReference>
<feature type="domain" description="Nucleotidyl transferase" evidence="1">
    <location>
        <begin position="2"/>
        <end position="227"/>
    </location>
</feature>
<sequence length="253" mass="28689">MKVILLAGGFGTRLSEYTDVIPKPMVSIGGKPILWHIMKTYANFGHKDFYVALGYKAEIIKDYFLNYRALNSDFTVDLSSGEISPHQNDEVDWKITLVNTGESSMTGGRVKRLQKFIGKESCMLTYGDGVADINLDRLLAFHRSHGKMVTISAVRPGARFGELEINGDKVNSFKEKPQLHEGWINGGYFIFEPSFFDYIDGDNTLLEREPLEKAVQAGELMAYRHDGFWHCMDTKRDHELLESLWAKGAPWVL</sequence>
<dbReference type="Pfam" id="PF00483">
    <property type="entry name" value="NTP_transferase"/>
    <property type="match status" value="1"/>
</dbReference>
<dbReference type="Proteomes" id="UP000312102">
    <property type="component" value="Chromosome"/>
</dbReference>
<dbReference type="NCBIfam" id="TIGR02623">
    <property type="entry name" value="G1P_cyt_trans"/>
    <property type="match status" value="1"/>
</dbReference>
<dbReference type="GO" id="GO:0009243">
    <property type="term" value="P:O antigen biosynthetic process"/>
    <property type="evidence" value="ECO:0007669"/>
    <property type="project" value="InterPro"/>
</dbReference>
<dbReference type="InterPro" id="IPR013446">
    <property type="entry name" value="G1P_cyt_trans-like"/>
</dbReference>
<keyword evidence="3" id="KW-1185">Reference proteome</keyword>